<organism evidence="1 2">
    <name type="scientific">Clunio marinus</name>
    <dbReference type="NCBI Taxonomy" id="568069"/>
    <lineage>
        <taxon>Eukaryota</taxon>
        <taxon>Metazoa</taxon>
        <taxon>Ecdysozoa</taxon>
        <taxon>Arthropoda</taxon>
        <taxon>Hexapoda</taxon>
        <taxon>Insecta</taxon>
        <taxon>Pterygota</taxon>
        <taxon>Neoptera</taxon>
        <taxon>Endopterygota</taxon>
        <taxon>Diptera</taxon>
        <taxon>Nematocera</taxon>
        <taxon>Chironomoidea</taxon>
        <taxon>Chironomidae</taxon>
        <taxon>Clunio</taxon>
    </lineage>
</organism>
<protein>
    <submittedName>
        <fullName evidence="1">CLUMA_CG010143, isoform A</fullName>
    </submittedName>
</protein>
<proteinExistence type="predicted"/>
<reference evidence="1 2" key="1">
    <citation type="submission" date="2015-04" db="EMBL/GenBank/DDBJ databases">
        <authorList>
            <person name="Syromyatnikov M.Y."/>
            <person name="Popov V.N."/>
        </authorList>
    </citation>
    <scope>NUCLEOTIDE SEQUENCE [LARGE SCALE GENOMIC DNA]</scope>
</reference>
<name>A0A1J1IAK9_9DIPT</name>
<accession>A0A1J1IAK9</accession>
<sequence>MYQEQFSFLTFLTYVVRNIHEESYLISCTAFAFTFTEKFTEVVEKNGKFFSFFFPNEKALIAISNN</sequence>
<gene>
    <name evidence="1" type="ORF">CLUMA_CG010143</name>
</gene>
<dbReference type="EMBL" id="CVRI01000044">
    <property type="protein sequence ID" value="CRK96604.1"/>
    <property type="molecule type" value="Genomic_DNA"/>
</dbReference>
<evidence type="ECO:0000313" key="2">
    <source>
        <dbReference type="Proteomes" id="UP000183832"/>
    </source>
</evidence>
<evidence type="ECO:0000313" key="1">
    <source>
        <dbReference type="EMBL" id="CRK96604.1"/>
    </source>
</evidence>
<keyword evidence="2" id="KW-1185">Reference proteome</keyword>
<dbReference type="AlphaFoldDB" id="A0A1J1IAK9"/>
<dbReference type="Proteomes" id="UP000183832">
    <property type="component" value="Unassembled WGS sequence"/>
</dbReference>